<evidence type="ECO:0000313" key="2">
    <source>
        <dbReference type="Proteomes" id="UP000327013"/>
    </source>
</evidence>
<protein>
    <submittedName>
        <fullName evidence="1">Uncharacterized protein</fullName>
    </submittedName>
</protein>
<accession>A0A5N6QLQ7</accession>
<gene>
    <name evidence="1" type="ORF">FH972_003570</name>
</gene>
<dbReference type="EMBL" id="CM017321">
    <property type="protein sequence ID" value="KAE7999090.1"/>
    <property type="molecule type" value="Genomic_DNA"/>
</dbReference>
<name>A0A5N6QLQ7_9ROSI</name>
<evidence type="ECO:0000313" key="1">
    <source>
        <dbReference type="EMBL" id="KAE7999090.1"/>
    </source>
</evidence>
<sequence length="156" mass="17926">MESPADPGPTDNSVLYDQDNHVSSAVWDGQCWSYFRLNVGRPRLNQELNQGCFPLVLWWKGKQSGSRMRCSIVSYRKALDSLKPSDVEALNEIANMLDRFSEHGMDSRDRNLLDEVKDIVRKYLIDEVEDSQKRIGTKSTKKRKRKDVAICEDGQC</sequence>
<proteinExistence type="predicted"/>
<dbReference type="AlphaFoldDB" id="A0A5N6QLQ7"/>
<keyword evidence="2" id="KW-1185">Reference proteome</keyword>
<dbReference type="Proteomes" id="UP000327013">
    <property type="component" value="Chromosome 1"/>
</dbReference>
<dbReference type="OrthoDB" id="1735956at2759"/>
<reference evidence="1 2" key="1">
    <citation type="submission" date="2019-06" db="EMBL/GenBank/DDBJ databases">
        <title>A chromosomal-level reference genome of Carpinus fangiana (Coryloideae, Betulaceae).</title>
        <authorList>
            <person name="Yang X."/>
            <person name="Wang Z."/>
            <person name="Zhang L."/>
            <person name="Hao G."/>
            <person name="Liu J."/>
            <person name="Yang Y."/>
        </authorList>
    </citation>
    <scope>NUCLEOTIDE SEQUENCE [LARGE SCALE GENOMIC DNA]</scope>
    <source>
        <strain evidence="1">Cfa_2016G</strain>
        <tissue evidence="1">Leaf</tissue>
    </source>
</reference>
<organism evidence="1 2">
    <name type="scientific">Carpinus fangiana</name>
    <dbReference type="NCBI Taxonomy" id="176857"/>
    <lineage>
        <taxon>Eukaryota</taxon>
        <taxon>Viridiplantae</taxon>
        <taxon>Streptophyta</taxon>
        <taxon>Embryophyta</taxon>
        <taxon>Tracheophyta</taxon>
        <taxon>Spermatophyta</taxon>
        <taxon>Magnoliopsida</taxon>
        <taxon>eudicotyledons</taxon>
        <taxon>Gunneridae</taxon>
        <taxon>Pentapetalae</taxon>
        <taxon>rosids</taxon>
        <taxon>fabids</taxon>
        <taxon>Fagales</taxon>
        <taxon>Betulaceae</taxon>
        <taxon>Carpinus</taxon>
    </lineage>
</organism>